<dbReference type="GeneTree" id="ENSGT00390000011192"/>
<evidence type="ECO:0000313" key="2">
    <source>
        <dbReference type="Ensembl" id="ENSCSAVP00000008816.1"/>
    </source>
</evidence>
<evidence type="ECO:0008006" key="4">
    <source>
        <dbReference type="Google" id="ProtNLM"/>
    </source>
</evidence>
<proteinExistence type="inferred from homology"/>
<dbReference type="eggNOG" id="ENOG502QQIB">
    <property type="taxonomic scope" value="Eukaryota"/>
</dbReference>
<dbReference type="HOGENOM" id="CLU_027230_1_0_1"/>
<dbReference type="Gene3D" id="3.40.50.1910">
    <property type="match status" value="1"/>
</dbReference>
<dbReference type="FunCoup" id="H2YU06">
    <property type="interactions" value="187"/>
</dbReference>
<dbReference type="SUPFAM" id="SSF56815">
    <property type="entry name" value="Sec1/munc18-like (SM) proteins"/>
    <property type="match status" value="1"/>
</dbReference>
<dbReference type="OMA" id="FHEYESL"/>
<evidence type="ECO:0000256" key="1">
    <source>
        <dbReference type="ARBA" id="ARBA00009884"/>
    </source>
</evidence>
<organism evidence="2 3">
    <name type="scientific">Ciona savignyi</name>
    <name type="common">Pacific transparent sea squirt</name>
    <dbReference type="NCBI Taxonomy" id="51511"/>
    <lineage>
        <taxon>Eukaryota</taxon>
        <taxon>Metazoa</taxon>
        <taxon>Chordata</taxon>
        <taxon>Tunicata</taxon>
        <taxon>Ascidiacea</taxon>
        <taxon>Phlebobranchia</taxon>
        <taxon>Cionidae</taxon>
        <taxon>Ciona</taxon>
    </lineage>
</organism>
<dbReference type="PANTHER" id="PTHR11679">
    <property type="entry name" value="VESICLE PROTEIN SORTING-ASSOCIATED"/>
    <property type="match status" value="1"/>
</dbReference>
<reference evidence="2" key="3">
    <citation type="submission" date="2025-09" db="UniProtKB">
        <authorList>
            <consortium name="Ensembl"/>
        </authorList>
    </citation>
    <scope>IDENTIFICATION</scope>
</reference>
<dbReference type="InterPro" id="IPR001619">
    <property type="entry name" value="Sec1-like"/>
</dbReference>
<sequence length="698" mass="77508">IMAHTVLDTANTKLWGPVFAKVKGAVVFIDSPCAECLYWNGGPRKLLDAGAVSIKEFSSFESAEKKHEKAVFIVSALLKGTAQSVLQDTIKSSNFKNCVVFTTYDEDTHRLSSKSDPNFAFFENLESQICNWMGNVRYSCEILYAPLFIASFSSLLFLTPTSSDLFPLLNHDLEAIDQVRKNKGEKHEITRLSDVHFFSLPVNYQLQIRYLASCLNSLFEALDCKDEIFVVGNTSRLIATQLANLPSARQRRKVSANQASLLLVDRSLDTAGPSAHSDDSIVDKMFGILPDLPCHANNISVDMTCLSSIKPTGADLSEKDKEDIKHMYFPGSIMPPNEAYPDMLKDMMTSSQKLAISIIKKSLITASEEEDFKIDPKIVKNKSSVTPDEINALVEKFCGNAGAIIYHSNLLQLSLAAAQTLSHEYHEKWMELSSMEKILTQTMTDQSPIAKIIDVINQYVQVLMNKYDEEGHKEWTVEEILMLLVYICSLRTLADPEDDIWDELSSALSLAISGSPAEELPDGLLGALGLNESHENSDIELDIAQDVVGDIITKLQSLTTPRNDLQIFNSLHQETMGPPEYSPLIGQILNKILDSNKPELEPDMEHISTGLMGLLKTGFSMFKKVTPPRPTDSPILIIFIVGGVSIEEVRCIHRKVKEYNLRNGKELKVVVGSTKVTSPADIVDKLLFENNLLPNVAV</sequence>
<keyword evidence="3" id="KW-1185">Reference proteome</keyword>
<accession>H2YU06</accession>
<dbReference type="InterPro" id="IPR036045">
    <property type="entry name" value="Sec1-like_sf"/>
</dbReference>
<dbReference type="Ensembl" id="ENSCSAVT00000008929.1">
    <property type="protein sequence ID" value="ENSCSAVP00000008816.1"/>
    <property type="gene ID" value="ENSCSAVG00000005230.1"/>
</dbReference>
<dbReference type="InParanoid" id="H2YU06"/>
<dbReference type="GO" id="GO:0016192">
    <property type="term" value="P:vesicle-mediated transport"/>
    <property type="evidence" value="ECO:0007669"/>
    <property type="project" value="InterPro"/>
</dbReference>
<reference evidence="3" key="1">
    <citation type="submission" date="2003-08" db="EMBL/GenBank/DDBJ databases">
        <authorList>
            <person name="Birren B."/>
            <person name="Nusbaum C."/>
            <person name="Abebe A."/>
            <person name="Abouelleil A."/>
            <person name="Adekoya E."/>
            <person name="Ait-zahra M."/>
            <person name="Allen N."/>
            <person name="Allen T."/>
            <person name="An P."/>
            <person name="Anderson M."/>
            <person name="Anderson S."/>
            <person name="Arachchi H."/>
            <person name="Armbruster J."/>
            <person name="Bachantsang P."/>
            <person name="Baldwin J."/>
            <person name="Barry A."/>
            <person name="Bayul T."/>
            <person name="Blitshsteyn B."/>
            <person name="Bloom T."/>
            <person name="Blye J."/>
            <person name="Boguslavskiy L."/>
            <person name="Borowsky M."/>
            <person name="Boukhgalter B."/>
            <person name="Brunache A."/>
            <person name="Butler J."/>
            <person name="Calixte N."/>
            <person name="Calvo S."/>
            <person name="Camarata J."/>
            <person name="Campo K."/>
            <person name="Chang J."/>
            <person name="Cheshatsang Y."/>
            <person name="Citroen M."/>
            <person name="Collymore A."/>
            <person name="Considine T."/>
            <person name="Cook A."/>
            <person name="Cooke P."/>
            <person name="Corum B."/>
            <person name="Cuomo C."/>
            <person name="David R."/>
            <person name="Dawoe T."/>
            <person name="Degray S."/>
            <person name="Dodge S."/>
            <person name="Dooley K."/>
            <person name="Dorje P."/>
            <person name="Dorjee K."/>
            <person name="Dorris L."/>
            <person name="Duffey N."/>
            <person name="Dupes A."/>
            <person name="Elkins T."/>
            <person name="Engels R."/>
            <person name="Erickson J."/>
            <person name="Farina A."/>
            <person name="Faro S."/>
            <person name="Ferreira P."/>
            <person name="Fischer H."/>
            <person name="Fitzgerald M."/>
            <person name="Foley K."/>
            <person name="Gage D."/>
            <person name="Galagan J."/>
            <person name="Gearin G."/>
            <person name="Gnerre S."/>
            <person name="Gnirke A."/>
            <person name="Goyette A."/>
            <person name="Graham J."/>
            <person name="Grandbois E."/>
            <person name="Gyaltsen K."/>
            <person name="Hafez N."/>
            <person name="Hagopian D."/>
            <person name="Hagos B."/>
            <person name="Hall J."/>
            <person name="Hatcher B."/>
            <person name="Heller A."/>
            <person name="Higgins H."/>
            <person name="Honan T."/>
            <person name="Horn A."/>
            <person name="Houde N."/>
            <person name="Hughes L."/>
            <person name="Hulme W."/>
            <person name="Husby E."/>
            <person name="Iliev I."/>
            <person name="Jaffe D."/>
            <person name="Jones C."/>
            <person name="Kamal M."/>
            <person name="Kamat A."/>
            <person name="Kamvysselis M."/>
            <person name="Karlsson E."/>
            <person name="Kells C."/>
            <person name="Kieu A."/>
            <person name="Kisner P."/>
            <person name="Kodira C."/>
            <person name="Kulbokas E."/>
            <person name="Labutti K."/>
            <person name="Lama D."/>
            <person name="Landers T."/>
            <person name="Leger J."/>
            <person name="Levine S."/>
            <person name="Lewis D."/>
            <person name="Lewis T."/>
            <person name="Lindblad-toh K."/>
            <person name="Liu X."/>
            <person name="Lokyitsang T."/>
            <person name="Lokyitsang Y."/>
            <person name="Lucien O."/>
            <person name="Lui A."/>
            <person name="Ma L.J."/>
            <person name="Mabbitt R."/>
            <person name="Macdonald J."/>
            <person name="Maclean C."/>
            <person name="Major J."/>
            <person name="Manning J."/>
            <person name="Marabella R."/>
            <person name="Maru K."/>
            <person name="Matthews C."/>
            <person name="Mauceli E."/>
            <person name="Mccarthy M."/>
            <person name="Mcdonough S."/>
            <person name="Mcghee T."/>
            <person name="Meldrim J."/>
            <person name="Meneus L."/>
            <person name="Mesirov J."/>
            <person name="Mihalev A."/>
            <person name="Mihova T."/>
            <person name="Mikkelsen T."/>
            <person name="Mlenga V."/>
            <person name="Moru K."/>
            <person name="Mozes J."/>
            <person name="Mulrain L."/>
            <person name="Munson G."/>
            <person name="Naylor J."/>
            <person name="Newes C."/>
            <person name="Nguyen C."/>
            <person name="Nguyen N."/>
            <person name="Nguyen T."/>
            <person name="Nicol R."/>
            <person name="Nielsen C."/>
            <person name="Nizzari M."/>
            <person name="Norbu C."/>
            <person name="Norbu N."/>
            <person name="O'donnell P."/>
            <person name="Okoawo O."/>
            <person name="O'leary S."/>
            <person name="Omotosho B."/>
            <person name="O'neill K."/>
            <person name="Osman S."/>
            <person name="Parker S."/>
            <person name="Perrin D."/>
            <person name="Phunkhang P."/>
            <person name="Piqani B."/>
            <person name="Purcell S."/>
            <person name="Rachupka T."/>
            <person name="Ramasamy U."/>
            <person name="Rameau R."/>
            <person name="Ray V."/>
            <person name="Raymond C."/>
            <person name="Retta R."/>
            <person name="Richardson S."/>
            <person name="Rise C."/>
            <person name="Rodriguez J."/>
            <person name="Rogers J."/>
            <person name="Rogov P."/>
            <person name="Rutman M."/>
            <person name="Schupbach R."/>
            <person name="Seaman C."/>
            <person name="Settipalli S."/>
            <person name="Sharpe T."/>
            <person name="Sheridan J."/>
            <person name="Sherpa N."/>
            <person name="Shi J."/>
            <person name="Smirnov S."/>
            <person name="Smith C."/>
            <person name="Sougnez C."/>
            <person name="Spencer B."/>
            <person name="Stalker J."/>
            <person name="Stange-thomann N."/>
            <person name="Stavropoulos S."/>
            <person name="Stetson K."/>
            <person name="Stone C."/>
            <person name="Stone S."/>
            <person name="Stubbs M."/>
            <person name="Talamas J."/>
            <person name="Tchuinga P."/>
            <person name="Tenzing P."/>
            <person name="Tesfaye S."/>
            <person name="Theodore J."/>
            <person name="Thoulutsang Y."/>
            <person name="Topham K."/>
            <person name="Towey S."/>
            <person name="Tsamla T."/>
            <person name="Tsomo N."/>
            <person name="Vallee D."/>
            <person name="Vassiliev H."/>
            <person name="Venkataraman V."/>
            <person name="Vinson J."/>
            <person name="Vo A."/>
            <person name="Wade C."/>
            <person name="Wang S."/>
            <person name="Wangchuk T."/>
            <person name="Wangdi T."/>
            <person name="Whittaker C."/>
            <person name="Wilkinson J."/>
            <person name="Wu Y."/>
            <person name="Wyman D."/>
            <person name="Yadav S."/>
            <person name="Yang S."/>
            <person name="Yang X."/>
            <person name="Yeager S."/>
            <person name="Yee E."/>
            <person name="Young G."/>
            <person name="Zainoun J."/>
            <person name="Zembeck L."/>
            <person name="Zimmer A."/>
            <person name="Zody M."/>
            <person name="Lander E."/>
        </authorList>
    </citation>
    <scope>NUCLEOTIDE SEQUENCE [LARGE SCALE GENOMIC DNA]</scope>
</reference>
<dbReference type="AlphaFoldDB" id="H2YU06"/>
<dbReference type="Proteomes" id="UP000007875">
    <property type="component" value="Unassembled WGS sequence"/>
</dbReference>
<dbReference type="STRING" id="51511.ENSCSAVP00000008816"/>
<protein>
    <recommendedName>
        <fullName evidence="4">Sec1 family domain-containing protein 2</fullName>
    </recommendedName>
</protein>
<evidence type="ECO:0000313" key="3">
    <source>
        <dbReference type="Proteomes" id="UP000007875"/>
    </source>
</evidence>
<dbReference type="Pfam" id="PF00995">
    <property type="entry name" value="Sec1"/>
    <property type="match status" value="1"/>
</dbReference>
<reference evidence="2" key="2">
    <citation type="submission" date="2025-08" db="UniProtKB">
        <authorList>
            <consortium name="Ensembl"/>
        </authorList>
    </citation>
    <scope>IDENTIFICATION</scope>
</reference>
<comment type="similarity">
    <text evidence="1">Belongs to the STXBP/unc-18/SEC1 family.</text>
</comment>
<dbReference type="InterPro" id="IPR027482">
    <property type="entry name" value="Sec1-like_dom2"/>
</dbReference>
<name>H2YU06_CIOSA</name>